<dbReference type="PROSITE" id="PS50943">
    <property type="entry name" value="HTH_CROC1"/>
    <property type="match status" value="1"/>
</dbReference>
<dbReference type="Pfam" id="PF13560">
    <property type="entry name" value="HTH_31"/>
    <property type="match status" value="1"/>
</dbReference>
<protein>
    <submittedName>
        <fullName evidence="4">XRE family transcriptional regulator</fullName>
    </submittedName>
</protein>
<dbReference type="SUPFAM" id="SSF47413">
    <property type="entry name" value="lambda repressor-like DNA-binding domains"/>
    <property type="match status" value="1"/>
</dbReference>
<feature type="domain" description="HTH cro/C1-type" evidence="3">
    <location>
        <begin position="20"/>
        <end position="74"/>
    </location>
</feature>
<accession>A0ABV5RPP0</accession>
<dbReference type="CDD" id="cd02209">
    <property type="entry name" value="cupin_XRE_C"/>
    <property type="match status" value="1"/>
</dbReference>
<keyword evidence="5" id="KW-1185">Reference proteome</keyword>
<name>A0ABV5RPP0_9ACTN</name>
<evidence type="ECO:0000259" key="3">
    <source>
        <dbReference type="PROSITE" id="PS50943"/>
    </source>
</evidence>
<dbReference type="PANTHER" id="PTHR46797">
    <property type="entry name" value="HTH-TYPE TRANSCRIPTIONAL REGULATOR"/>
    <property type="match status" value="1"/>
</dbReference>
<dbReference type="InterPro" id="IPR011051">
    <property type="entry name" value="RmlC_Cupin_sf"/>
</dbReference>
<dbReference type="SUPFAM" id="SSF51182">
    <property type="entry name" value="RmlC-like cupins"/>
    <property type="match status" value="1"/>
</dbReference>
<dbReference type="Proteomes" id="UP001589710">
    <property type="component" value="Unassembled WGS sequence"/>
</dbReference>
<dbReference type="Gene3D" id="2.60.120.10">
    <property type="entry name" value="Jelly Rolls"/>
    <property type="match status" value="1"/>
</dbReference>
<sequence length="210" mass="22462">MNRLEDHRVRSALNAVAPQLRQLRHRSALSLEEAARAAGLSPAHLSRLENGRRWPSLDTLICLARTYGTTTAQLLRELPADRHAVVLAADMAPVTADGVTYWPSGGPGRGAKALRVHVDPQCRAGGPYSHPGEEWLYVLDGRLRLRLGAARYTLAPGDSAHFDSTTPHNLAAAGYGGADLLYLHTLSSSGLGPGRACGTNPPSTERSHTP</sequence>
<proteinExistence type="predicted"/>
<keyword evidence="1" id="KW-0238">DNA-binding</keyword>
<dbReference type="SMART" id="SM00530">
    <property type="entry name" value="HTH_XRE"/>
    <property type="match status" value="1"/>
</dbReference>
<dbReference type="RefSeq" id="WP_345517081.1">
    <property type="nucleotide sequence ID" value="NZ_BAAAXD010000043.1"/>
</dbReference>
<dbReference type="InterPro" id="IPR010982">
    <property type="entry name" value="Lambda_DNA-bd_dom_sf"/>
</dbReference>
<dbReference type="InterPro" id="IPR050807">
    <property type="entry name" value="TransReg_Diox_bact_type"/>
</dbReference>
<gene>
    <name evidence="4" type="ORF">ACFFTL_44825</name>
</gene>
<dbReference type="CDD" id="cd00093">
    <property type="entry name" value="HTH_XRE"/>
    <property type="match status" value="1"/>
</dbReference>
<dbReference type="PANTHER" id="PTHR46797:SF1">
    <property type="entry name" value="METHYLPHOSPHONATE SYNTHASE"/>
    <property type="match status" value="1"/>
</dbReference>
<organism evidence="4 5">
    <name type="scientific">Streptomyces yanii</name>
    <dbReference type="NCBI Taxonomy" id="78510"/>
    <lineage>
        <taxon>Bacteria</taxon>
        <taxon>Bacillati</taxon>
        <taxon>Actinomycetota</taxon>
        <taxon>Actinomycetes</taxon>
        <taxon>Kitasatosporales</taxon>
        <taxon>Streptomycetaceae</taxon>
        <taxon>Streptomyces</taxon>
    </lineage>
</organism>
<dbReference type="InterPro" id="IPR013096">
    <property type="entry name" value="Cupin_2"/>
</dbReference>
<dbReference type="Gene3D" id="1.10.260.40">
    <property type="entry name" value="lambda repressor-like DNA-binding domains"/>
    <property type="match status" value="1"/>
</dbReference>
<feature type="region of interest" description="Disordered" evidence="2">
    <location>
        <begin position="191"/>
        <end position="210"/>
    </location>
</feature>
<evidence type="ECO:0000256" key="1">
    <source>
        <dbReference type="ARBA" id="ARBA00023125"/>
    </source>
</evidence>
<comment type="caution">
    <text evidence="4">The sequence shown here is derived from an EMBL/GenBank/DDBJ whole genome shotgun (WGS) entry which is preliminary data.</text>
</comment>
<evidence type="ECO:0000313" key="5">
    <source>
        <dbReference type="Proteomes" id="UP001589710"/>
    </source>
</evidence>
<reference evidence="4 5" key="1">
    <citation type="submission" date="2024-09" db="EMBL/GenBank/DDBJ databases">
        <authorList>
            <person name="Sun Q."/>
            <person name="Mori K."/>
        </authorList>
    </citation>
    <scope>NUCLEOTIDE SEQUENCE [LARGE SCALE GENOMIC DNA]</scope>
    <source>
        <strain evidence="4 5">JCM 3331</strain>
    </source>
</reference>
<dbReference type="InterPro" id="IPR014710">
    <property type="entry name" value="RmlC-like_jellyroll"/>
</dbReference>
<dbReference type="Pfam" id="PF07883">
    <property type="entry name" value="Cupin_2"/>
    <property type="match status" value="1"/>
</dbReference>
<dbReference type="InterPro" id="IPR001387">
    <property type="entry name" value="Cro/C1-type_HTH"/>
</dbReference>
<dbReference type="EMBL" id="JBHMCG010000216">
    <property type="protein sequence ID" value="MFB9579187.1"/>
    <property type="molecule type" value="Genomic_DNA"/>
</dbReference>
<evidence type="ECO:0000256" key="2">
    <source>
        <dbReference type="SAM" id="MobiDB-lite"/>
    </source>
</evidence>
<evidence type="ECO:0000313" key="4">
    <source>
        <dbReference type="EMBL" id="MFB9579187.1"/>
    </source>
</evidence>